<dbReference type="EMBL" id="LMVH01000001">
    <property type="protein sequence ID" value="KUL98052.1"/>
    <property type="molecule type" value="Genomic_DNA"/>
</dbReference>
<sequence length="176" mass="19263">MISALKGAVGIIQSINTVDYTATVQLPEYNNQITEGLQILSPVTLGNKITSIPKVNTPVFCIFLGDDTERGFIIGSYFSDKNMSNSQEDEYKIDYQGSSLTIKEDGNIELKGTLTKIDSEVIITGDTTIEKNMTVTQNVTISGGMSAKKGFETEKATLKNGKLDVQSIEYKEMSKK</sequence>
<evidence type="ECO:0000313" key="1">
    <source>
        <dbReference type="EMBL" id="KUL98052.1"/>
    </source>
</evidence>
<dbReference type="AlphaFoldDB" id="A0A0M5MGE2"/>
<dbReference type="PATRIC" id="fig|76856.3.peg.2023"/>
<reference evidence="1 2" key="1">
    <citation type="submission" date="2015-10" db="EMBL/GenBank/DDBJ databases">
        <authorList>
            <person name="Gilbert D.G."/>
        </authorList>
    </citation>
    <scope>NUCLEOTIDE SEQUENCE [LARGE SCALE GENOMIC DNA]</scope>
    <source>
        <strain evidence="1 2">ChDC F311</strain>
    </source>
</reference>
<name>A0A0M5MGE2_FUSNC</name>
<dbReference type="Gene3D" id="2.40.50.230">
    <property type="entry name" value="Gp5 N-terminal domain"/>
    <property type="match status" value="1"/>
</dbReference>
<gene>
    <name evidence="1" type="ORF">RO03_00485</name>
</gene>
<protein>
    <submittedName>
        <fullName evidence="1">Phage baseplate protein</fullName>
    </submittedName>
</protein>
<dbReference type="InterPro" id="IPR037026">
    <property type="entry name" value="Vgr_OB-fold_dom_sf"/>
</dbReference>
<evidence type="ECO:0000313" key="2">
    <source>
        <dbReference type="Proteomes" id="UP000054800"/>
    </source>
</evidence>
<dbReference type="RefSeq" id="WP_059222350.1">
    <property type="nucleotide sequence ID" value="NZ_LMVH01000001.1"/>
</dbReference>
<proteinExistence type="predicted"/>
<accession>A0A0M5MGE2</accession>
<comment type="caution">
    <text evidence="1">The sequence shown here is derived from an EMBL/GenBank/DDBJ whole genome shotgun (WGS) entry which is preliminary data.</text>
</comment>
<dbReference type="Proteomes" id="UP000054800">
    <property type="component" value="Unassembled WGS sequence"/>
</dbReference>
<organism evidence="1 2">
    <name type="scientific">Fusobacterium nucleatum subsp. nucleatum</name>
    <dbReference type="NCBI Taxonomy" id="76856"/>
    <lineage>
        <taxon>Bacteria</taxon>
        <taxon>Fusobacteriati</taxon>
        <taxon>Fusobacteriota</taxon>
        <taxon>Fusobacteriia</taxon>
        <taxon>Fusobacteriales</taxon>
        <taxon>Fusobacteriaceae</taxon>
        <taxon>Fusobacterium</taxon>
    </lineage>
</organism>